<dbReference type="Pfam" id="PF01134">
    <property type="entry name" value="GIDA"/>
    <property type="match status" value="2"/>
</dbReference>
<evidence type="ECO:0000313" key="6">
    <source>
        <dbReference type="EMBL" id="CAD7634711.1"/>
    </source>
</evidence>
<dbReference type="InterPro" id="IPR020595">
    <property type="entry name" value="MnmG-rel_CS"/>
</dbReference>
<evidence type="ECO:0000256" key="3">
    <source>
        <dbReference type="ARBA" id="ARBA00022630"/>
    </source>
</evidence>
<keyword evidence="7" id="KW-1185">Reference proteome</keyword>
<dbReference type="EMBL" id="OC869761">
    <property type="protein sequence ID" value="CAD7634711.1"/>
    <property type="molecule type" value="Genomic_DNA"/>
</dbReference>
<sequence length="587" mass="65533">MHSQCSCSQSHVNESAICWPTLGTAFTGNTFEIFTIGLKSHPLIPLMATMRALSGSCLLQSRNALRVWTRRQSSYEYDVIVIGGGHAGQSSTKTLPMAILTALKRSVRPLMSCNPAFGGIGKGHLMREIDAMDGICPKICDLSGIQYKVLNRSKGPAVWVRIQSTDLREYLICIIFMLQKGYRAQIDRSLFKKHMQNQVLNNTPNLTIKCCSVEDLIINKTGDRLKCEGIITSISFRYGLQKYNQLIQLFFNEDDGQRISSRTVVLATGTFLRGQINIGLDCYPAGRIGDEPAIGLAQTIESAGFKMGRLKTGTPPRIDRKTIDFSGLGHTTGDRPPLPFSFMNDSVWIDENMQMKTWLTFTNDKVSQFVAENAHLSRHVREEVRGPRYCPSIESKVLKFKAKPHQIWLEPEGNIHLLLIYISSTRVTNICRTMKGLDSDVIYPNGISCTLPEEIQQRLINLIPGLETALMLRPGYGVEYDHIDPRQLKHTLETQLIDNLFMSGQINGTTGYEEAAAQGIVAGINAAAKCLNKKPLTISRTEGYIGVLIDDLTTSGTDEPYRMFTSRAEFRLMLRPDNADLRLTQKG</sequence>
<keyword evidence="4" id="KW-0274">FAD</keyword>
<dbReference type="InterPro" id="IPR036188">
    <property type="entry name" value="FAD/NAD-bd_sf"/>
</dbReference>
<evidence type="ECO:0000259" key="5">
    <source>
        <dbReference type="Pfam" id="PF01134"/>
    </source>
</evidence>
<dbReference type="AlphaFoldDB" id="A0A7R9L673"/>
<dbReference type="PANTHER" id="PTHR11806">
    <property type="entry name" value="GLUCOSE INHIBITED DIVISION PROTEIN A"/>
    <property type="match status" value="1"/>
</dbReference>
<protein>
    <recommendedName>
        <fullName evidence="5">MnmG N-terminal domain-containing protein</fullName>
    </recommendedName>
</protein>
<feature type="non-terminal residue" evidence="6">
    <location>
        <position position="1"/>
    </location>
</feature>
<comment type="cofactor">
    <cofactor evidence="1">
        <name>FAD</name>
        <dbReference type="ChEBI" id="CHEBI:57692"/>
    </cofactor>
</comment>
<name>A0A7R9L673_9ACAR</name>
<dbReference type="EMBL" id="CAJPIZ010015186">
    <property type="protein sequence ID" value="CAG2115141.1"/>
    <property type="molecule type" value="Genomic_DNA"/>
</dbReference>
<evidence type="ECO:0000256" key="1">
    <source>
        <dbReference type="ARBA" id="ARBA00001974"/>
    </source>
</evidence>
<dbReference type="GO" id="GO:0002098">
    <property type="term" value="P:tRNA wobble uridine modification"/>
    <property type="evidence" value="ECO:0007669"/>
    <property type="project" value="TreeGrafter"/>
</dbReference>
<dbReference type="GO" id="GO:0030488">
    <property type="term" value="P:tRNA methylation"/>
    <property type="evidence" value="ECO:0007669"/>
    <property type="project" value="TreeGrafter"/>
</dbReference>
<reference evidence="6" key="1">
    <citation type="submission" date="2020-11" db="EMBL/GenBank/DDBJ databases">
        <authorList>
            <person name="Tran Van P."/>
        </authorList>
    </citation>
    <scope>NUCLEOTIDE SEQUENCE</scope>
</reference>
<gene>
    <name evidence="6" type="ORF">OSB1V03_LOCUS15106</name>
</gene>
<dbReference type="Gene3D" id="3.50.50.60">
    <property type="entry name" value="FAD/NAD(P)-binding domain"/>
    <property type="match status" value="2"/>
</dbReference>
<dbReference type="GO" id="GO:0005829">
    <property type="term" value="C:cytosol"/>
    <property type="evidence" value="ECO:0007669"/>
    <property type="project" value="TreeGrafter"/>
</dbReference>
<evidence type="ECO:0000313" key="7">
    <source>
        <dbReference type="Proteomes" id="UP000759131"/>
    </source>
</evidence>
<dbReference type="FunFam" id="3.50.50.60:FF:000002">
    <property type="entry name" value="tRNA uridine 5-carboxymethylaminomethyl modification enzyme MnmG"/>
    <property type="match status" value="1"/>
</dbReference>
<dbReference type="PANTHER" id="PTHR11806:SF0">
    <property type="entry name" value="PROTEIN MTO1 HOMOLOG, MITOCHONDRIAL"/>
    <property type="match status" value="1"/>
</dbReference>
<keyword evidence="3" id="KW-0285">Flavoprotein</keyword>
<dbReference type="Proteomes" id="UP000759131">
    <property type="component" value="Unassembled WGS sequence"/>
</dbReference>
<dbReference type="SUPFAM" id="SSF51905">
    <property type="entry name" value="FAD/NAD(P)-binding domain"/>
    <property type="match status" value="1"/>
</dbReference>
<feature type="domain" description="MnmG N-terminal" evidence="5">
    <location>
        <begin position="434"/>
        <end position="533"/>
    </location>
</feature>
<evidence type="ECO:0000256" key="2">
    <source>
        <dbReference type="ARBA" id="ARBA00007653"/>
    </source>
</evidence>
<dbReference type="InterPro" id="IPR002218">
    <property type="entry name" value="MnmG-rel"/>
</dbReference>
<proteinExistence type="inferred from homology"/>
<evidence type="ECO:0000256" key="4">
    <source>
        <dbReference type="ARBA" id="ARBA00022827"/>
    </source>
</evidence>
<feature type="domain" description="MnmG N-terminal" evidence="5">
    <location>
        <begin position="78"/>
        <end position="418"/>
    </location>
</feature>
<dbReference type="InterPro" id="IPR040131">
    <property type="entry name" value="MnmG_N"/>
</dbReference>
<comment type="similarity">
    <text evidence="2">Belongs to the MnmG family.</text>
</comment>
<dbReference type="OrthoDB" id="3329at2759"/>
<dbReference type="PROSITE" id="PS01280">
    <property type="entry name" value="GIDA_1"/>
    <property type="match status" value="1"/>
</dbReference>
<accession>A0A7R9L673</accession>
<dbReference type="GO" id="GO:0050660">
    <property type="term" value="F:flavin adenine dinucleotide binding"/>
    <property type="evidence" value="ECO:0007669"/>
    <property type="project" value="InterPro"/>
</dbReference>
<organism evidence="6">
    <name type="scientific">Medioppia subpectinata</name>
    <dbReference type="NCBI Taxonomy" id="1979941"/>
    <lineage>
        <taxon>Eukaryota</taxon>
        <taxon>Metazoa</taxon>
        <taxon>Ecdysozoa</taxon>
        <taxon>Arthropoda</taxon>
        <taxon>Chelicerata</taxon>
        <taxon>Arachnida</taxon>
        <taxon>Acari</taxon>
        <taxon>Acariformes</taxon>
        <taxon>Sarcoptiformes</taxon>
        <taxon>Oribatida</taxon>
        <taxon>Brachypylina</taxon>
        <taxon>Oppioidea</taxon>
        <taxon>Oppiidae</taxon>
        <taxon>Medioppia</taxon>
    </lineage>
</organism>